<organism evidence="2">
    <name type="scientific">uncultured Caudovirales phage</name>
    <dbReference type="NCBI Taxonomy" id="2100421"/>
    <lineage>
        <taxon>Viruses</taxon>
        <taxon>Duplodnaviria</taxon>
        <taxon>Heunggongvirae</taxon>
        <taxon>Uroviricota</taxon>
        <taxon>Caudoviricetes</taxon>
        <taxon>Peduoviridae</taxon>
        <taxon>Maltschvirus</taxon>
        <taxon>Maltschvirus maltsch</taxon>
    </lineage>
</organism>
<feature type="transmembrane region" description="Helical" evidence="1">
    <location>
        <begin position="20"/>
        <end position="38"/>
    </location>
</feature>
<evidence type="ECO:0000256" key="1">
    <source>
        <dbReference type="SAM" id="Phobius"/>
    </source>
</evidence>
<name>A0A6J5KTB5_9CAUD</name>
<accession>A0A6J5KTB5</accession>
<dbReference type="EMBL" id="LR796178">
    <property type="protein sequence ID" value="CAB4124283.1"/>
    <property type="molecule type" value="Genomic_DNA"/>
</dbReference>
<evidence type="ECO:0000313" key="2">
    <source>
        <dbReference type="EMBL" id="CAB4124283.1"/>
    </source>
</evidence>
<keyword evidence="1" id="KW-0472">Membrane</keyword>
<proteinExistence type="predicted"/>
<sequence length="71" mass="7637">MMTSILSDSVDGSLSSKRIVTILAFAMCAAGFVGNMFWGLTVQQFMYDSMMYIVIAGMGIVGAEKFAPKAK</sequence>
<protein>
    <submittedName>
        <fullName evidence="2">Uncharacterized protein</fullName>
    </submittedName>
</protein>
<keyword evidence="1" id="KW-1133">Transmembrane helix</keyword>
<gene>
    <name evidence="2" type="ORF">UFOVP49_121</name>
</gene>
<keyword evidence="1" id="KW-0812">Transmembrane</keyword>
<reference evidence="2" key="1">
    <citation type="submission" date="2020-04" db="EMBL/GenBank/DDBJ databases">
        <authorList>
            <person name="Chiriac C."/>
            <person name="Salcher M."/>
            <person name="Ghai R."/>
            <person name="Kavagutti S V."/>
        </authorList>
    </citation>
    <scope>NUCLEOTIDE SEQUENCE</scope>
</reference>